<sequence>MEDDFDKPMGDDMMGEMPDDMDLGLVLKVGEKKEIEKQGLNKSSRRARAWNTPDASDEVQLSKLTLSQIRERSSP</sequence>
<name>A0AAV9C832_ACOCL</name>
<comment type="caution">
    <text evidence="2">The sequence shown here is derived from an EMBL/GenBank/DDBJ whole genome shotgun (WGS) entry which is preliminary data.</text>
</comment>
<dbReference type="Proteomes" id="UP001180020">
    <property type="component" value="Unassembled WGS sequence"/>
</dbReference>
<dbReference type="EMBL" id="JAUJYO010000020">
    <property type="protein sequence ID" value="KAK1285071.1"/>
    <property type="molecule type" value="Genomic_DNA"/>
</dbReference>
<accession>A0AAV9C832</accession>
<dbReference type="AlphaFoldDB" id="A0AAV9C832"/>
<gene>
    <name evidence="2" type="ORF">QJS10_CPB20g00765</name>
</gene>
<proteinExistence type="predicted"/>
<evidence type="ECO:0000256" key="1">
    <source>
        <dbReference type="SAM" id="MobiDB-lite"/>
    </source>
</evidence>
<feature type="region of interest" description="Disordered" evidence="1">
    <location>
        <begin position="36"/>
        <end position="75"/>
    </location>
</feature>
<evidence type="ECO:0000313" key="2">
    <source>
        <dbReference type="EMBL" id="KAK1285071.1"/>
    </source>
</evidence>
<keyword evidence="3" id="KW-1185">Reference proteome</keyword>
<protein>
    <submittedName>
        <fullName evidence="2">Uncharacterized protein</fullName>
    </submittedName>
</protein>
<evidence type="ECO:0000313" key="3">
    <source>
        <dbReference type="Proteomes" id="UP001180020"/>
    </source>
</evidence>
<reference evidence="2" key="1">
    <citation type="journal article" date="2023" name="Nat. Commun.">
        <title>Diploid and tetraploid genomes of Acorus and the evolution of monocots.</title>
        <authorList>
            <person name="Ma L."/>
            <person name="Liu K.W."/>
            <person name="Li Z."/>
            <person name="Hsiao Y.Y."/>
            <person name="Qi Y."/>
            <person name="Fu T."/>
            <person name="Tang G.D."/>
            <person name="Zhang D."/>
            <person name="Sun W.H."/>
            <person name="Liu D.K."/>
            <person name="Li Y."/>
            <person name="Chen G.Z."/>
            <person name="Liu X.D."/>
            <person name="Liao X.Y."/>
            <person name="Jiang Y.T."/>
            <person name="Yu X."/>
            <person name="Hao Y."/>
            <person name="Huang J."/>
            <person name="Zhao X.W."/>
            <person name="Ke S."/>
            <person name="Chen Y.Y."/>
            <person name="Wu W.L."/>
            <person name="Hsu J.L."/>
            <person name="Lin Y.F."/>
            <person name="Huang M.D."/>
            <person name="Li C.Y."/>
            <person name="Huang L."/>
            <person name="Wang Z.W."/>
            <person name="Zhao X."/>
            <person name="Zhong W.Y."/>
            <person name="Peng D.H."/>
            <person name="Ahmad S."/>
            <person name="Lan S."/>
            <person name="Zhang J.S."/>
            <person name="Tsai W.C."/>
            <person name="Van de Peer Y."/>
            <person name="Liu Z.J."/>
        </authorList>
    </citation>
    <scope>NUCLEOTIDE SEQUENCE</scope>
    <source>
        <strain evidence="2">CP</strain>
    </source>
</reference>
<reference evidence="2" key="2">
    <citation type="submission" date="2023-06" db="EMBL/GenBank/DDBJ databases">
        <authorList>
            <person name="Ma L."/>
            <person name="Liu K.-W."/>
            <person name="Li Z."/>
            <person name="Hsiao Y.-Y."/>
            <person name="Qi Y."/>
            <person name="Fu T."/>
            <person name="Tang G."/>
            <person name="Zhang D."/>
            <person name="Sun W.-H."/>
            <person name="Liu D.-K."/>
            <person name="Li Y."/>
            <person name="Chen G.-Z."/>
            <person name="Liu X.-D."/>
            <person name="Liao X.-Y."/>
            <person name="Jiang Y.-T."/>
            <person name="Yu X."/>
            <person name="Hao Y."/>
            <person name="Huang J."/>
            <person name="Zhao X.-W."/>
            <person name="Ke S."/>
            <person name="Chen Y.-Y."/>
            <person name="Wu W.-L."/>
            <person name="Hsu J.-L."/>
            <person name="Lin Y.-F."/>
            <person name="Huang M.-D."/>
            <person name="Li C.-Y."/>
            <person name="Huang L."/>
            <person name="Wang Z.-W."/>
            <person name="Zhao X."/>
            <person name="Zhong W.-Y."/>
            <person name="Peng D.-H."/>
            <person name="Ahmad S."/>
            <person name="Lan S."/>
            <person name="Zhang J.-S."/>
            <person name="Tsai W.-C."/>
            <person name="Van De Peer Y."/>
            <person name="Liu Z.-J."/>
        </authorList>
    </citation>
    <scope>NUCLEOTIDE SEQUENCE</scope>
    <source>
        <strain evidence="2">CP</strain>
        <tissue evidence="2">Leaves</tissue>
    </source>
</reference>
<organism evidence="2 3">
    <name type="scientific">Acorus calamus</name>
    <name type="common">Sweet flag</name>
    <dbReference type="NCBI Taxonomy" id="4465"/>
    <lineage>
        <taxon>Eukaryota</taxon>
        <taxon>Viridiplantae</taxon>
        <taxon>Streptophyta</taxon>
        <taxon>Embryophyta</taxon>
        <taxon>Tracheophyta</taxon>
        <taxon>Spermatophyta</taxon>
        <taxon>Magnoliopsida</taxon>
        <taxon>Liliopsida</taxon>
        <taxon>Acoraceae</taxon>
        <taxon>Acorus</taxon>
    </lineage>
</organism>